<dbReference type="VEuPathDB" id="FungiDB:VP01_3433g2"/>
<proteinExistence type="predicted"/>
<protein>
    <submittedName>
        <fullName evidence="2">Uncharacterized protein</fullName>
    </submittedName>
</protein>
<reference evidence="2 3" key="1">
    <citation type="submission" date="2015-08" db="EMBL/GenBank/DDBJ databases">
        <title>Next Generation Sequencing and Analysis of the Genome of Puccinia sorghi L Schw, the Causal Agent of Maize Common Rust.</title>
        <authorList>
            <person name="Rochi L."/>
            <person name="Burguener G."/>
            <person name="Darino M."/>
            <person name="Turjanski A."/>
            <person name="Kreff E."/>
            <person name="Dieguez M.J."/>
            <person name="Sacco F."/>
        </authorList>
    </citation>
    <scope>NUCLEOTIDE SEQUENCE [LARGE SCALE GENOMIC DNA]</scope>
    <source>
        <strain evidence="2 3">RO10H11247</strain>
    </source>
</reference>
<comment type="caution">
    <text evidence="2">The sequence shown here is derived from an EMBL/GenBank/DDBJ whole genome shotgun (WGS) entry which is preliminary data.</text>
</comment>
<gene>
    <name evidence="2" type="ORF">VP01_3433g2</name>
</gene>
<evidence type="ECO:0000256" key="1">
    <source>
        <dbReference type="SAM" id="Phobius"/>
    </source>
</evidence>
<name>A0A0L6UY86_9BASI</name>
<evidence type="ECO:0000313" key="3">
    <source>
        <dbReference type="Proteomes" id="UP000037035"/>
    </source>
</evidence>
<accession>A0A0L6UY86</accession>
<feature type="transmembrane region" description="Helical" evidence="1">
    <location>
        <begin position="87"/>
        <end position="105"/>
    </location>
</feature>
<dbReference type="Proteomes" id="UP000037035">
    <property type="component" value="Unassembled WGS sequence"/>
</dbReference>
<feature type="transmembrane region" description="Helical" evidence="1">
    <location>
        <begin position="44"/>
        <end position="66"/>
    </location>
</feature>
<organism evidence="2 3">
    <name type="scientific">Puccinia sorghi</name>
    <dbReference type="NCBI Taxonomy" id="27349"/>
    <lineage>
        <taxon>Eukaryota</taxon>
        <taxon>Fungi</taxon>
        <taxon>Dikarya</taxon>
        <taxon>Basidiomycota</taxon>
        <taxon>Pucciniomycotina</taxon>
        <taxon>Pucciniomycetes</taxon>
        <taxon>Pucciniales</taxon>
        <taxon>Pucciniaceae</taxon>
        <taxon>Puccinia</taxon>
    </lineage>
</organism>
<keyword evidence="1" id="KW-0812">Transmembrane</keyword>
<dbReference type="AlphaFoldDB" id="A0A0L6UY86"/>
<keyword evidence="1" id="KW-1133">Transmembrane helix</keyword>
<keyword evidence="1" id="KW-0472">Membrane</keyword>
<dbReference type="EMBL" id="LAVV01008428">
    <property type="protein sequence ID" value="KNZ52830.1"/>
    <property type="molecule type" value="Genomic_DNA"/>
</dbReference>
<evidence type="ECO:0000313" key="2">
    <source>
        <dbReference type="EMBL" id="KNZ52830.1"/>
    </source>
</evidence>
<keyword evidence="3" id="KW-1185">Reference proteome</keyword>
<sequence>MPVLKVKHTPRTMGKSNGLYLKSVWVESILEVQMPPTRVEDMEEVVHCLQFFPLFITFLLSLASFLSRRSCSASCCAQILAMNKDPVPVLFVILGWYVVSWGVSLERVGSQDFPFFDQMSCRRGFWTPPLLWVEGVPFWAECVESADVSWLSHKLWDFPRREWLKEGKNQRGVEVHPNTLLAAGWSKFQANKQSSAQSNVVMGDQPNLCTCKARTTNFRVVWMNENYHYRLMLLGGIYKCAGRISEKKKGFPSRLLTCPLAGLQRSGSSSKKTTGLVGMSSTGIMIFITSSIINLNTMYKALVTGYLAEDYVHKISAMCMKLGGSNGYAKYYHCAES</sequence>